<dbReference type="AlphaFoldDB" id="A0A4Z0F6G9"/>
<dbReference type="Pfam" id="PF00248">
    <property type="entry name" value="Aldo_ket_red"/>
    <property type="match status" value="1"/>
</dbReference>
<dbReference type="NCBIfam" id="NF007912">
    <property type="entry name" value="PRK10625.1"/>
    <property type="match status" value="1"/>
</dbReference>
<keyword evidence="1" id="KW-0521">NADP</keyword>
<comment type="caution">
    <text evidence="6">The sequence shown here is derived from an EMBL/GenBank/DDBJ whole genome shotgun (WGS) entry which is preliminary data.</text>
</comment>
<dbReference type="FunFam" id="3.20.20.100:FF:000005">
    <property type="entry name" value="NADP(H)-dependent aldo-keto reductase"/>
    <property type="match status" value="1"/>
</dbReference>
<evidence type="ECO:0000256" key="1">
    <source>
        <dbReference type="ARBA" id="ARBA00022857"/>
    </source>
</evidence>
<accession>A0A4Z0F6G9</accession>
<evidence type="ECO:0000256" key="2">
    <source>
        <dbReference type="ARBA" id="ARBA00023002"/>
    </source>
</evidence>
<protein>
    <recommendedName>
        <fullName evidence="4">Protein tas</fullName>
    </recommendedName>
</protein>
<dbReference type="EMBL" id="SRIO01000015">
    <property type="protein sequence ID" value="TFZ81781.1"/>
    <property type="molecule type" value="Genomic_DNA"/>
</dbReference>
<keyword evidence="2" id="KW-0560">Oxidoreductase</keyword>
<organism evidence="6 7">
    <name type="scientific">Candidatus Macondimonas diazotrophica</name>
    <dbReference type="NCBI Taxonomy" id="2305248"/>
    <lineage>
        <taxon>Bacteria</taxon>
        <taxon>Pseudomonadati</taxon>
        <taxon>Pseudomonadota</taxon>
        <taxon>Gammaproteobacteria</taxon>
        <taxon>Chromatiales</taxon>
        <taxon>Ectothiorhodospiraceae</taxon>
        <taxon>Candidatus Macondimonas</taxon>
    </lineage>
</organism>
<name>A0A4Z0F6G9_9GAMM</name>
<evidence type="ECO:0000256" key="4">
    <source>
        <dbReference type="ARBA" id="ARBA00070119"/>
    </source>
</evidence>
<dbReference type="CDD" id="cd19094">
    <property type="entry name" value="AKR_Tas-like"/>
    <property type="match status" value="1"/>
</dbReference>
<dbReference type="InterPro" id="IPR050523">
    <property type="entry name" value="AKR_Detox_Biosynth"/>
</dbReference>
<proteinExistence type="inferred from homology"/>
<feature type="domain" description="NADP-dependent oxidoreductase" evidence="5">
    <location>
        <begin position="16"/>
        <end position="339"/>
    </location>
</feature>
<dbReference type="PANTHER" id="PTHR43364:SF4">
    <property type="entry name" value="NAD(P)-LINKED OXIDOREDUCTASE SUPERFAMILY PROTEIN"/>
    <property type="match status" value="1"/>
</dbReference>
<dbReference type="RefSeq" id="WP_135282419.1">
    <property type="nucleotide sequence ID" value="NZ_SRIO01000015.1"/>
</dbReference>
<reference evidence="6 7" key="1">
    <citation type="journal article" date="2019" name="ISME J.">
        <title>Candidatus Macondimonas diazotrophica, a novel gammaproteobacterial genus dominating crude-oil-contaminated coastal sediments.</title>
        <authorList>
            <person name="Karthikeyan S."/>
            <person name="Konstantinidis K."/>
        </authorList>
    </citation>
    <scope>NUCLEOTIDE SEQUENCE [LARGE SCALE GENOMIC DNA]</scope>
    <source>
        <strain evidence="6 7">KTK01</strain>
    </source>
</reference>
<dbReference type="PANTHER" id="PTHR43364">
    <property type="entry name" value="NADH-SPECIFIC METHYLGLYOXAL REDUCTASE-RELATED"/>
    <property type="match status" value="1"/>
</dbReference>
<dbReference type="GO" id="GO:0016491">
    <property type="term" value="F:oxidoreductase activity"/>
    <property type="evidence" value="ECO:0007669"/>
    <property type="project" value="UniProtKB-KW"/>
</dbReference>
<dbReference type="Proteomes" id="UP000297890">
    <property type="component" value="Unassembled WGS sequence"/>
</dbReference>
<evidence type="ECO:0000313" key="6">
    <source>
        <dbReference type="EMBL" id="TFZ81781.1"/>
    </source>
</evidence>
<dbReference type="Gene3D" id="3.20.20.100">
    <property type="entry name" value="NADP-dependent oxidoreductase domain"/>
    <property type="match status" value="1"/>
</dbReference>
<evidence type="ECO:0000256" key="3">
    <source>
        <dbReference type="ARBA" id="ARBA00038157"/>
    </source>
</evidence>
<dbReference type="SUPFAM" id="SSF51430">
    <property type="entry name" value="NAD(P)-linked oxidoreductase"/>
    <property type="match status" value="1"/>
</dbReference>
<comment type="similarity">
    <text evidence="3">Belongs to the aldo/keto reductase family. Aldo/keto reductase 2 subfamily.</text>
</comment>
<sequence>MDYRPLGRTPLTTSLIGLGTMTWGEQNSEVEAHAQIAQALDAGVNLIDAAEMYPVPPRAETQGRTETILGNWLARNRSRRDDLIIATKVSGRADWLPWIRDGQTRLTRGQITAALDASLGRLQTDYIDLYQLHWPDRETNFFGQLGYERSESEAATTPLLETLSTLDDLVRAGKIRQIGVSNETPWGLMRFLEISERLGLTRMASIQNPYNLLNRTFEVGLAEIAHREDVPLLAYSPLAFGVLSGKYLDGARPPAGRLTRFERFQRYTNPQAEAATAAYVELARSHGLEPAQMALAYVLSRPFVSSALIGATTTAQLASNLAASEIRLPDALIAEIEAIHREHPNPAP</sequence>
<keyword evidence="7" id="KW-1185">Reference proteome</keyword>
<gene>
    <name evidence="6" type="ORF">E4680_10755</name>
</gene>
<dbReference type="InterPro" id="IPR023210">
    <property type="entry name" value="NADP_OxRdtase_dom"/>
</dbReference>
<evidence type="ECO:0000313" key="7">
    <source>
        <dbReference type="Proteomes" id="UP000297890"/>
    </source>
</evidence>
<dbReference type="InterPro" id="IPR036812">
    <property type="entry name" value="NAD(P)_OxRdtase_dom_sf"/>
</dbReference>
<evidence type="ECO:0000259" key="5">
    <source>
        <dbReference type="Pfam" id="PF00248"/>
    </source>
</evidence>
<dbReference type="OrthoDB" id="9772407at2"/>